<dbReference type="PANTHER" id="PTHR12320:SF1">
    <property type="entry name" value="PROTEIN PHOSPHATASE PTC7 HOMOLOG"/>
    <property type="match status" value="1"/>
</dbReference>
<evidence type="ECO:0000256" key="1">
    <source>
        <dbReference type="RuleBase" id="RU366020"/>
    </source>
</evidence>
<evidence type="ECO:0000259" key="2">
    <source>
        <dbReference type="PROSITE" id="PS51746"/>
    </source>
</evidence>
<proteinExistence type="inferred from homology"/>
<accession>A0A1A6A1H3</accession>
<feature type="domain" description="PPM-type phosphatase" evidence="2">
    <location>
        <begin position="122"/>
        <end position="409"/>
    </location>
</feature>
<dbReference type="EMBL" id="KI894033">
    <property type="protein sequence ID" value="OBR83908.1"/>
    <property type="molecule type" value="Genomic_DNA"/>
</dbReference>
<keyword evidence="1" id="KW-0460">Magnesium</keyword>
<dbReference type="STRING" id="1296121.A0A1A6A1H3"/>
<comment type="cofactor">
    <cofactor evidence="1">
        <name>Mg(2+)</name>
        <dbReference type="ChEBI" id="CHEBI:18420"/>
    </cofactor>
</comment>
<dbReference type="InterPro" id="IPR001932">
    <property type="entry name" value="PPM-type_phosphatase-like_dom"/>
</dbReference>
<dbReference type="OrthoDB" id="60843at2759"/>
<evidence type="ECO:0000313" key="3">
    <source>
        <dbReference type="EMBL" id="OBR83908.1"/>
    </source>
</evidence>
<dbReference type="PROSITE" id="PS51746">
    <property type="entry name" value="PPM_2"/>
    <property type="match status" value="1"/>
</dbReference>
<dbReference type="InterPro" id="IPR036457">
    <property type="entry name" value="PPM-type-like_dom_sf"/>
</dbReference>
<name>A0A1A6A1H3_9TREE</name>
<gene>
    <name evidence="3" type="ORF">I303_06193</name>
</gene>
<comment type="similarity">
    <text evidence="1">Belongs to the PP2C family.</text>
</comment>
<comment type="cofactor">
    <cofactor evidence="1">
        <name>Mn(2+)</name>
        <dbReference type="ChEBI" id="CHEBI:29035"/>
    </cofactor>
</comment>
<dbReference type="SUPFAM" id="SSF81606">
    <property type="entry name" value="PP2C-like"/>
    <property type="match status" value="1"/>
</dbReference>
<protein>
    <recommendedName>
        <fullName evidence="1">Protein phosphatase</fullName>
        <ecNumber evidence="1">3.1.3.16</ecNumber>
    </recommendedName>
</protein>
<keyword evidence="1" id="KW-0464">Manganese</keyword>
<dbReference type="Gene3D" id="3.60.40.10">
    <property type="entry name" value="PPM-type phosphatase domain"/>
    <property type="match status" value="1"/>
</dbReference>
<dbReference type="InterPro" id="IPR039123">
    <property type="entry name" value="PPTC7"/>
</dbReference>
<dbReference type="GO" id="GO:0004722">
    <property type="term" value="F:protein serine/threonine phosphatase activity"/>
    <property type="evidence" value="ECO:0007669"/>
    <property type="project" value="UniProtKB-EC"/>
</dbReference>
<dbReference type="PANTHER" id="PTHR12320">
    <property type="entry name" value="PROTEIN PHOSPHATASE 2C"/>
    <property type="match status" value="1"/>
</dbReference>
<keyword evidence="1" id="KW-0378">Hydrolase</keyword>
<organism evidence="3">
    <name type="scientific">Kwoniella dejecticola CBS 10117</name>
    <dbReference type="NCBI Taxonomy" id="1296121"/>
    <lineage>
        <taxon>Eukaryota</taxon>
        <taxon>Fungi</taxon>
        <taxon>Dikarya</taxon>
        <taxon>Basidiomycota</taxon>
        <taxon>Agaricomycotina</taxon>
        <taxon>Tremellomycetes</taxon>
        <taxon>Tremellales</taxon>
        <taxon>Cryptococcaceae</taxon>
        <taxon>Kwoniella</taxon>
    </lineage>
</organism>
<keyword evidence="1" id="KW-0904">Protein phosphatase</keyword>
<comment type="catalytic activity">
    <reaction evidence="1">
        <text>O-phospho-L-threonyl-[protein] + H2O = L-threonyl-[protein] + phosphate</text>
        <dbReference type="Rhea" id="RHEA:47004"/>
        <dbReference type="Rhea" id="RHEA-COMP:11060"/>
        <dbReference type="Rhea" id="RHEA-COMP:11605"/>
        <dbReference type="ChEBI" id="CHEBI:15377"/>
        <dbReference type="ChEBI" id="CHEBI:30013"/>
        <dbReference type="ChEBI" id="CHEBI:43474"/>
        <dbReference type="ChEBI" id="CHEBI:61977"/>
        <dbReference type="EC" id="3.1.3.16"/>
    </reaction>
</comment>
<keyword evidence="1" id="KW-0479">Metal-binding</keyword>
<dbReference type="SMART" id="SM00332">
    <property type="entry name" value="PP2Cc"/>
    <property type="match status" value="1"/>
</dbReference>
<dbReference type="VEuPathDB" id="FungiDB:I303_06193"/>
<dbReference type="AlphaFoldDB" id="A0A1A6A1H3"/>
<comment type="catalytic activity">
    <reaction evidence="1">
        <text>O-phospho-L-seryl-[protein] + H2O = L-seryl-[protein] + phosphate</text>
        <dbReference type="Rhea" id="RHEA:20629"/>
        <dbReference type="Rhea" id="RHEA-COMP:9863"/>
        <dbReference type="Rhea" id="RHEA-COMP:11604"/>
        <dbReference type="ChEBI" id="CHEBI:15377"/>
        <dbReference type="ChEBI" id="CHEBI:29999"/>
        <dbReference type="ChEBI" id="CHEBI:43474"/>
        <dbReference type="ChEBI" id="CHEBI:83421"/>
        <dbReference type="EC" id="3.1.3.16"/>
    </reaction>
</comment>
<dbReference type="GO" id="GO:0046872">
    <property type="term" value="F:metal ion binding"/>
    <property type="evidence" value="ECO:0007669"/>
    <property type="project" value="UniProtKB-UniRule"/>
</dbReference>
<reference evidence="3" key="1">
    <citation type="submission" date="2013-07" db="EMBL/GenBank/DDBJ databases">
        <title>The Genome Sequence of Cryptococcus dejecticola CBS10117.</title>
        <authorList>
            <consortium name="The Broad Institute Genome Sequencing Platform"/>
            <person name="Cuomo C."/>
            <person name="Litvintseva A."/>
            <person name="Chen Y."/>
            <person name="Heitman J."/>
            <person name="Sun S."/>
            <person name="Springer D."/>
            <person name="Dromer F."/>
            <person name="Young S.K."/>
            <person name="Zeng Q."/>
            <person name="Gargeya S."/>
            <person name="Fitzgerald M."/>
            <person name="Abouelleil A."/>
            <person name="Alvarado L."/>
            <person name="Berlin A.M."/>
            <person name="Chapman S.B."/>
            <person name="Dewar J."/>
            <person name="Goldberg J."/>
            <person name="Griggs A."/>
            <person name="Gujja S."/>
            <person name="Hansen M."/>
            <person name="Howarth C."/>
            <person name="Imamovic A."/>
            <person name="Larimer J."/>
            <person name="McCowan C."/>
            <person name="Murphy C."/>
            <person name="Pearson M."/>
            <person name="Priest M."/>
            <person name="Roberts A."/>
            <person name="Saif S."/>
            <person name="Shea T."/>
            <person name="Sykes S."/>
            <person name="Wortman J."/>
            <person name="Nusbaum C."/>
            <person name="Birren B."/>
        </authorList>
    </citation>
    <scope>NUCLEOTIDE SEQUENCE [LARGE SCALE GENOMIC DNA]</scope>
    <source>
        <strain evidence="3">CBS 10117</strain>
    </source>
</reference>
<dbReference type="EC" id="3.1.3.16" evidence="1"/>
<sequence length="409" mass="44407">MVLATSFPRAARLTGSSLSLSLRQIRHKSTSTSLSASSSSSASSGPTVSPLYPHSTQLSYSLGLSYASKYSPPFIGPNDKIPPYGFMSRNKEDGITAWVNEMMDFPAGRGELVSGKEGGWSESTRKDVRKWGAGEDFFGVQRVGRDLHLSLSDGVGGWTDRADPSLFSQALCYHYSNTALQFASSSPQEILHKAYNALLADERVIAGGATLVGVRLGEEGDASFVNLGDSGYAIMRNDKIVHISEAQTHFFNCPFQLSKIPKDMQQNGVVHDTPALADTQTFEVKVGDVIILFTDGLSDNLPLSHIPRLSSQLTKLLDSPNNAHLSESERDSEFARLFADILVGYSRNAMKRTGNEDDGNGSGKGWKTPFELEASKKAPQFGFKGGKLDDIVSWVYGDEADDKPILVLH</sequence>